<reference evidence="1 2" key="1">
    <citation type="submission" date="2019-12" db="EMBL/GenBank/DDBJ databases">
        <title>Chromosome-level assembly of the Caenorhabditis remanei genome.</title>
        <authorList>
            <person name="Teterina A.A."/>
            <person name="Willis J.H."/>
            <person name="Phillips P.C."/>
        </authorList>
    </citation>
    <scope>NUCLEOTIDE SEQUENCE [LARGE SCALE GENOMIC DNA]</scope>
    <source>
        <strain evidence="1 2">PX506</strain>
        <tissue evidence="1">Whole organism</tissue>
    </source>
</reference>
<dbReference type="Proteomes" id="UP000483820">
    <property type="component" value="Chromosome X"/>
</dbReference>
<dbReference type="CTD" id="78778092"/>
<evidence type="ECO:0000313" key="1">
    <source>
        <dbReference type="EMBL" id="KAF1749775.1"/>
    </source>
</evidence>
<dbReference type="GeneID" id="78778092"/>
<dbReference type="KEGG" id="crq:GCK72_026244"/>
<comment type="caution">
    <text evidence="1">The sequence shown here is derived from an EMBL/GenBank/DDBJ whole genome shotgun (WGS) entry which is preliminary data.</text>
</comment>
<proteinExistence type="predicted"/>
<name>A0A6A5G4Y0_CAERE</name>
<accession>A0A6A5G4Y0</accession>
<gene>
    <name evidence="1" type="ORF">GCK72_026244</name>
</gene>
<protein>
    <submittedName>
        <fullName evidence="1">Uncharacterized protein</fullName>
    </submittedName>
</protein>
<dbReference type="RefSeq" id="XP_053580331.1">
    <property type="nucleotide sequence ID" value="XM_053736765.1"/>
</dbReference>
<dbReference type="EMBL" id="WUAV01000006">
    <property type="protein sequence ID" value="KAF1749775.1"/>
    <property type="molecule type" value="Genomic_DNA"/>
</dbReference>
<evidence type="ECO:0000313" key="2">
    <source>
        <dbReference type="Proteomes" id="UP000483820"/>
    </source>
</evidence>
<sequence>MIWRCFKLSHPQNKTKESNALMTQIHELLLKQTGVSNARFVHYTKSIRRGLVAGRQEIANGVSEDEATGGHVCFLPEIRFEMDNFCGSNAVLRKLHLLSNHCIYHQDTSIYPIRIGADHAEYHLRKRTFDGLKMAHQHLIRMWKDTLTKAPFKCECLKPDGFHEGLTPFMTMISHRDDLLENWTLDRRSVVFATKDDDPMEHIENFEPVFIHSDGQFKSVFVETVEELDKLINTQSFDWFNFRADVFSRQLDMFAEAERVNADPVGNDVALRKFDPQRFDAEIEEGEHSVKREP</sequence>
<dbReference type="AlphaFoldDB" id="A0A6A5G4Y0"/>
<organism evidence="1 2">
    <name type="scientific">Caenorhabditis remanei</name>
    <name type="common">Caenorhabditis vulgaris</name>
    <dbReference type="NCBI Taxonomy" id="31234"/>
    <lineage>
        <taxon>Eukaryota</taxon>
        <taxon>Metazoa</taxon>
        <taxon>Ecdysozoa</taxon>
        <taxon>Nematoda</taxon>
        <taxon>Chromadorea</taxon>
        <taxon>Rhabditida</taxon>
        <taxon>Rhabditina</taxon>
        <taxon>Rhabditomorpha</taxon>
        <taxon>Rhabditoidea</taxon>
        <taxon>Rhabditidae</taxon>
        <taxon>Peloderinae</taxon>
        <taxon>Caenorhabditis</taxon>
    </lineage>
</organism>